<dbReference type="AlphaFoldDB" id="A0A940MT08"/>
<evidence type="ECO:0000313" key="3">
    <source>
        <dbReference type="Proteomes" id="UP000675940"/>
    </source>
</evidence>
<dbReference type="EMBL" id="JAGISH010000013">
    <property type="protein sequence ID" value="MBP0484507.1"/>
    <property type="molecule type" value="Genomic_DNA"/>
</dbReference>
<evidence type="ECO:0000256" key="1">
    <source>
        <dbReference type="SAM" id="Phobius"/>
    </source>
</evidence>
<sequence length="140" mass="14522">MNRLSLLIAVSVTVLALLLAALTLGPGFLPAKTAGGDKLQHALGFGSLVAPAALFRPRWLWTLVPAAMAFGGVIELVQPFIGRDGDLLDWVADIAGIVSVALGLSLAREVAIAARRRLASVPIRRPPLAKGVGPHHSGSP</sequence>
<dbReference type="Proteomes" id="UP000675940">
    <property type="component" value="Unassembled WGS sequence"/>
</dbReference>
<reference evidence="2" key="1">
    <citation type="submission" date="2021-03" db="EMBL/GenBank/DDBJ databases">
        <title>Sagittula salina sp. nov. strain M10.9X isolated from the marine waste.</title>
        <authorList>
            <person name="Satari L."/>
            <person name="Molina-Menor E."/>
            <person name="Vidal-Verdu A."/>
            <person name="Pascual J."/>
            <person name="Pereto J."/>
            <person name="Porcar M."/>
        </authorList>
    </citation>
    <scope>NUCLEOTIDE SEQUENCE</scope>
    <source>
        <strain evidence="2">M10.9X</strain>
    </source>
</reference>
<organism evidence="2 3">
    <name type="scientific">Sagittula salina</name>
    <dbReference type="NCBI Taxonomy" id="2820268"/>
    <lineage>
        <taxon>Bacteria</taxon>
        <taxon>Pseudomonadati</taxon>
        <taxon>Pseudomonadota</taxon>
        <taxon>Alphaproteobacteria</taxon>
        <taxon>Rhodobacterales</taxon>
        <taxon>Roseobacteraceae</taxon>
        <taxon>Sagittula</taxon>
    </lineage>
</organism>
<name>A0A940MT08_9RHOB</name>
<evidence type="ECO:0000313" key="2">
    <source>
        <dbReference type="EMBL" id="MBP0484507.1"/>
    </source>
</evidence>
<keyword evidence="1" id="KW-0472">Membrane</keyword>
<comment type="caution">
    <text evidence="2">The sequence shown here is derived from an EMBL/GenBank/DDBJ whole genome shotgun (WGS) entry which is preliminary data.</text>
</comment>
<keyword evidence="1" id="KW-1133">Transmembrane helix</keyword>
<protein>
    <submittedName>
        <fullName evidence="2">Teicoplanin resistance protein VanZ</fullName>
    </submittedName>
</protein>
<feature type="transmembrane region" description="Helical" evidence="1">
    <location>
        <begin position="87"/>
        <end position="107"/>
    </location>
</feature>
<keyword evidence="3" id="KW-1185">Reference proteome</keyword>
<dbReference type="RefSeq" id="WP_209362927.1">
    <property type="nucleotide sequence ID" value="NZ_JAGISH010000013.1"/>
</dbReference>
<keyword evidence="1" id="KW-0812">Transmembrane</keyword>
<accession>A0A940MT08</accession>
<gene>
    <name evidence="2" type="ORF">J5474_18710</name>
</gene>
<proteinExistence type="predicted"/>